<dbReference type="GO" id="GO:0009089">
    <property type="term" value="P:lysine biosynthetic process via diaminopimelate"/>
    <property type="evidence" value="ECO:0007669"/>
    <property type="project" value="UniProtKB-UniRule"/>
</dbReference>
<dbReference type="GO" id="GO:0005829">
    <property type="term" value="C:cytosol"/>
    <property type="evidence" value="ECO:0007669"/>
    <property type="project" value="TreeGrafter"/>
</dbReference>
<dbReference type="AlphaFoldDB" id="A0A2V2MZT6"/>
<name>A0A2V2MZT6_9EURY</name>
<protein>
    <recommendedName>
        <fullName evidence="3 4">Diaminopimelate epimerase</fullName>
        <shortName evidence="3">DAP epimerase</shortName>
        <ecNumber evidence="3 4">5.1.1.7</ecNumber>
    </recommendedName>
    <alternativeName>
        <fullName evidence="3">PLP-independent amino acid racemase</fullName>
    </alternativeName>
</protein>
<dbReference type="GO" id="GO:0008837">
    <property type="term" value="F:diaminopimelate epimerase activity"/>
    <property type="evidence" value="ECO:0007669"/>
    <property type="project" value="UniProtKB-UniRule"/>
</dbReference>
<organism evidence="5 6">
    <name type="scientific">Methanospirillum stamsii</name>
    <dbReference type="NCBI Taxonomy" id="1277351"/>
    <lineage>
        <taxon>Archaea</taxon>
        <taxon>Methanobacteriati</taxon>
        <taxon>Methanobacteriota</taxon>
        <taxon>Stenosarchaea group</taxon>
        <taxon>Methanomicrobia</taxon>
        <taxon>Methanomicrobiales</taxon>
        <taxon>Methanospirillaceae</taxon>
        <taxon>Methanospirillum</taxon>
    </lineage>
</organism>
<evidence type="ECO:0000256" key="2">
    <source>
        <dbReference type="ARBA" id="ARBA00023235"/>
    </source>
</evidence>
<feature type="site" description="Could be important to modulate the pK values of the two catalytic cysteine residues" evidence="3">
    <location>
        <position position="159"/>
    </location>
</feature>
<feature type="active site" description="Proton acceptor" evidence="3">
    <location>
        <position position="218"/>
    </location>
</feature>
<feature type="binding site" evidence="3">
    <location>
        <begin position="76"/>
        <end position="77"/>
    </location>
    <ligand>
        <name>substrate</name>
    </ligand>
</feature>
<dbReference type="EC" id="5.1.1.7" evidence="3 4"/>
<feature type="active site" description="Proton donor" evidence="3">
    <location>
        <position position="75"/>
    </location>
</feature>
<comment type="caution">
    <text evidence="3">Lacks conserved residue(s) required for the propagation of feature annotation.</text>
</comment>
<proteinExistence type="inferred from homology"/>
<feature type="binding site" evidence="3">
    <location>
        <begin position="208"/>
        <end position="209"/>
    </location>
    <ligand>
        <name>substrate</name>
    </ligand>
</feature>
<feature type="binding site" evidence="3">
    <location>
        <begin position="219"/>
        <end position="220"/>
    </location>
    <ligand>
        <name>substrate</name>
    </ligand>
</feature>
<accession>A0A2V2MZT6</accession>
<dbReference type="OrthoDB" id="358699at2157"/>
<keyword evidence="6" id="KW-1185">Reference proteome</keyword>
<sequence>MELPFAKLHGNGNDFILIDEYSGEKIPDEMKASFAALYCDRKFGIGADGVLFLQKADGGILMRLFQPDESEAEMCGNGIRCLAKYAFDAGYVKSPCSIETLAGPVRVSMEYDEDGDFMADVEMTEPIFDSPGIPAKGSGDFHEIINGYEVYAANTGVPHAVVFVKDLEMVDVLKMAPPIRFSQLFPSGANVNFVQVSSNSALKIRTFERGVESETLSCGTGATASAAIAHRLKKTGEVVEVETLGGPLTITLKDGTFMKGPAETVFTGILKLDN</sequence>
<feature type="binding site" evidence="3">
    <location>
        <position position="66"/>
    </location>
    <ligand>
        <name>substrate</name>
    </ligand>
</feature>
<keyword evidence="2 3" id="KW-0413">Isomerase</keyword>
<comment type="function">
    <text evidence="3">Catalyzes the stereoinversion of LL-2,6-diaminopimelate (L,L-DAP) to meso-diaminopimelate (meso-DAP), a precursor of L-lysine.</text>
</comment>
<evidence type="ECO:0000256" key="1">
    <source>
        <dbReference type="ARBA" id="ARBA00010219"/>
    </source>
</evidence>
<dbReference type="GeneID" id="97608807"/>
<dbReference type="PANTHER" id="PTHR31689:SF0">
    <property type="entry name" value="DIAMINOPIMELATE EPIMERASE"/>
    <property type="match status" value="1"/>
</dbReference>
<gene>
    <name evidence="3" type="primary">dapF</name>
    <name evidence="5" type="ORF">DLD82_09575</name>
</gene>
<comment type="caution">
    <text evidence="5">The sequence shown here is derived from an EMBL/GenBank/DDBJ whole genome shotgun (WGS) entry which is preliminary data.</text>
</comment>
<reference evidence="5 6" key="1">
    <citation type="submission" date="2018-05" db="EMBL/GenBank/DDBJ databases">
        <title>Draft genome of Methanospirillum stamsii Pt1.</title>
        <authorList>
            <person name="Dueholm M.S."/>
            <person name="Nielsen P.H."/>
            <person name="Bakmann L.F."/>
            <person name="Otzen D.E."/>
        </authorList>
    </citation>
    <scope>NUCLEOTIDE SEQUENCE [LARGE SCALE GENOMIC DNA]</scope>
    <source>
        <strain evidence="5 6">Pt1</strain>
    </source>
</reference>
<keyword evidence="3" id="KW-0457">Lysine biosynthesis</keyword>
<comment type="similarity">
    <text evidence="1 3">Belongs to the diaminopimelate epimerase family.</text>
</comment>
<keyword evidence="3" id="KW-0028">Amino-acid biosynthesis</keyword>
<feature type="binding site" evidence="3">
    <location>
        <position position="13"/>
    </location>
    <ligand>
        <name>substrate</name>
    </ligand>
</feature>
<dbReference type="Proteomes" id="UP000245934">
    <property type="component" value="Unassembled WGS sequence"/>
</dbReference>
<evidence type="ECO:0000256" key="4">
    <source>
        <dbReference type="NCBIfam" id="TIGR00652"/>
    </source>
</evidence>
<comment type="subcellular location">
    <subcellularLocation>
        <location evidence="3">Cytoplasm</location>
    </subcellularLocation>
</comment>
<dbReference type="SUPFAM" id="SSF54506">
    <property type="entry name" value="Diaminopimelate epimerase-like"/>
    <property type="match status" value="2"/>
</dbReference>
<dbReference type="PANTHER" id="PTHR31689">
    <property type="entry name" value="DIAMINOPIMELATE EPIMERASE, CHLOROPLASTIC"/>
    <property type="match status" value="1"/>
</dbReference>
<dbReference type="HAMAP" id="MF_00197">
    <property type="entry name" value="DAP_epimerase"/>
    <property type="match status" value="1"/>
</dbReference>
<dbReference type="NCBIfam" id="TIGR00652">
    <property type="entry name" value="DapF"/>
    <property type="match status" value="1"/>
</dbReference>
<dbReference type="EMBL" id="QGMZ01000018">
    <property type="protein sequence ID" value="PWR73654.1"/>
    <property type="molecule type" value="Genomic_DNA"/>
</dbReference>
<dbReference type="Pfam" id="PF01678">
    <property type="entry name" value="DAP_epimerase"/>
    <property type="match status" value="2"/>
</dbReference>
<evidence type="ECO:0000256" key="3">
    <source>
        <dbReference type="HAMAP-Rule" id="MF_00197"/>
    </source>
</evidence>
<evidence type="ECO:0000313" key="6">
    <source>
        <dbReference type="Proteomes" id="UP000245934"/>
    </source>
</evidence>
<comment type="catalytic activity">
    <reaction evidence="3">
        <text>(2S,6S)-2,6-diaminopimelate = meso-2,6-diaminopimelate</text>
        <dbReference type="Rhea" id="RHEA:15393"/>
        <dbReference type="ChEBI" id="CHEBI:57609"/>
        <dbReference type="ChEBI" id="CHEBI:57791"/>
        <dbReference type="EC" id="5.1.1.7"/>
    </reaction>
</comment>
<comment type="subunit">
    <text evidence="3">Homodimer.</text>
</comment>
<dbReference type="InterPro" id="IPR001653">
    <property type="entry name" value="DAP_epimerase_DapF"/>
</dbReference>
<dbReference type="RefSeq" id="WP_109941066.1">
    <property type="nucleotide sequence ID" value="NZ_CP176366.1"/>
</dbReference>
<keyword evidence="3" id="KW-0963">Cytoplasm</keyword>
<feature type="site" description="Could be important to modulate the pK values of the two catalytic cysteine residues" evidence="3">
    <location>
        <position position="208"/>
    </location>
</feature>
<dbReference type="UniPathway" id="UPA00034">
    <property type="reaction ID" value="UER00025"/>
</dbReference>
<feature type="binding site" evidence="3">
    <location>
        <position position="190"/>
    </location>
    <ligand>
        <name>substrate</name>
    </ligand>
</feature>
<evidence type="ECO:0000313" key="5">
    <source>
        <dbReference type="EMBL" id="PWR73654.1"/>
    </source>
</evidence>
<comment type="pathway">
    <text evidence="3">Amino-acid biosynthesis; L-lysine biosynthesis via DAP pathway; DL-2,6-diaminopimelate from LL-2,6-diaminopimelate: step 1/1.</text>
</comment>
<dbReference type="Gene3D" id="3.10.310.10">
    <property type="entry name" value="Diaminopimelate Epimerase, Chain A, domain 1"/>
    <property type="match status" value="2"/>
</dbReference>